<accession>A0AAD7WPN1</accession>
<feature type="transmembrane region" description="Helical" evidence="1">
    <location>
        <begin position="12"/>
        <end position="33"/>
    </location>
</feature>
<gene>
    <name evidence="2" type="ORF">AAFF_G00346070</name>
</gene>
<feature type="transmembrane region" description="Helical" evidence="1">
    <location>
        <begin position="65"/>
        <end position="83"/>
    </location>
</feature>
<keyword evidence="1" id="KW-0472">Membrane</keyword>
<dbReference type="EMBL" id="JAINUG010000056">
    <property type="protein sequence ID" value="KAJ8403739.1"/>
    <property type="molecule type" value="Genomic_DNA"/>
</dbReference>
<evidence type="ECO:0000256" key="1">
    <source>
        <dbReference type="SAM" id="Phobius"/>
    </source>
</evidence>
<evidence type="ECO:0000313" key="3">
    <source>
        <dbReference type="Proteomes" id="UP001221898"/>
    </source>
</evidence>
<sequence length="197" mass="21262">MVLTSSRRSVSLLRMASTMGMSLSLVSSTLILISSRSSATTGSIFFFSSAISTWCLAIRSWTSGCSFSLYCAMCFCSTAFSAARLGSRSVFSASTSVMICSRMALVHTYARPHLVQLGRRRSRSISLQEPCLGTWEGRTGKAQASQGLYAVLKIQDGAAIIVSGAITTCYKWAVIVSECDNTDLRRTGWSAQEPQTS</sequence>
<comment type="caution">
    <text evidence="2">The sequence shown here is derived from an EMBL/GenBank/DDBJ whole genome shotgun (WGS) entry which is preliminary data.</text>
</comment>
<feature type="transmembrane region" description="Helical" evidence="1">
    <location>
        <begin position="39"/>
        <end position="58"/>
    </location>
</feature>
<organism evidence="2 3">
    <name type="scientific">Aldrovandia affinis</name>
    <dbReference type="NCBI Taxonomy" id="143900"/>
    <lineage>
        <taxon>Eukaryota</taxon>
        <taxon>Metazoa</taxon>
        <taxon>Chordata</taxon>
        <taxon>Craniata</taxon>
        <taxon>Vertebrata</taxon>
        <taxon>Euteleostomi</taxon>
        <taxon>Actinopterygii</taxon>
        <taxon>Neopterygii</taxon>
        <taxon>Teleostei</taxon>
        <taxon>Notacanthiformes</taxon>
        <taxon>Halosauridae</taxon>
        <taxon>Aldrovandia</taxon>
    </lineage>
</organism>
<protein>
    <submittedName>
        <fullName evidence="2">Uncharacterized protein</fullName>
    </submittedName>
</protein>
<keyword evidence="1" id="KW-0812">Transmembrane</keyword>
<name>A0AAD7WPN1_9TELE</name>
<evidence type="ECO:0000313" key="2">
    <source>
        <dbReference type="EMBL" id="KAJ8403739.1"/>
    </source>
</evidence>
<proteinExistence type="predicted"/>
<keyword evidence="1" id="KW-1133">Transmembrane helix</keyword>
<dbReference type="Proteomes" id="UP001221898">
    <property type="component" value="Unassembled WGS sequence"/>
</dbReference>
<reference evidence="2" key="1">
    <citation type="journal article" date="2023" name="Science">
        <title>Genome structures resolve the early diversification of teleost fishes.</title>
        <authorList>
            <person name="Parey E."/>
            <person name="Louis A."/>
            <person name="Montfort J."/>
            <person name="Bouchez O."/>
            <person name="Roques C."/>
            <person name="Iampietro C."/>
            <person name="Lluch J."/>
            <person name="Castinel A."/>
            <person name="Donnadieu C."/>
            <person name="Desvignes T."/>
            <person name="Floi Bucao C."/>
            <person name="Jouanno E."/>
            <person name="Wen M."/>
            <person name="Mejri S."/>
            <person name="Dirks R."/>
            <person name="Jansen H."/>
            <person name="Henkel C."/>
            <person name="Chen W.J."/>
            <person name="Zahm M."/>
            <person name="Cabau C."/>
            <person name="Klopp C."/>
            <person name="Thompson A.W."/>
            <person name="Robinson-Rechavi M."/>
            <person name="Braasch I."/>
            <person name="Lecointre G."/>
            <person name="Bobe J."/>
            <person name="Postlethwait J.H."/>
            <person name="Berthelot C."/>
            <person name="Roest Crollius H."/>
            <person name="Guiguen Y."/>
        </authorList>
    </citation>
    <scope>NUCLEOTIDE SEQUENCE</scope>
    <source>
        <strain evidence="2">NC1722</strain>
    </source>
</reference>
<keyword evidence="3" id="KW-1185">Reference proteome</keyword>
<dbReference type="AlphaFoldDB" id="A0AAD7WPN1"/>